<dbReference type="PANTHER" id="PTHR43048:SF3">
    <property type="entry name" value="METHYLMALONYL-COA EPIMERASE, MITOCHONDRIAL"/>
    <property type="match status" value="1"/>
</dbReference>
<dbReference type="RefSeq" id="WP_005659576.1">
    <property type="nucleotide sequence ID" value="NZ_ABTR02000001.1"/>
</dbReference>
<dbReference type="Proteomes" id="UP000006427">
    <property type="component" value="Unassembled WGS sequence"/>
</dbReference>
<dbReference type="InterPro" id="IPR029068">
    <property type="entry name" value="Glyas_Bleomycin-R_OHBP_Dase"/>
</dbReference>
<sequence>MRSAHVGIRVSDLERSLSFYVDKLGCRLSHRIDTQTSRLAFITAGETTFELVEKAPMTEHNGAIHLAFVVEDMDETVKKLEESGIHLDKNGINSFQGGKILFFQGPDGETLELCQDVGTAI</sequence>
<dbReference type="eggNOG" id="COG0346">
    <property type="taxonomic scope" value="Bacteria"/>
</dbReference>
<dbReference type="PANTHER" id="PTHR43048">
    <property type="entry name" value="METHYLMALONYL-COA EPIMERASE"/>
    <property type="match status" value="1"/>
</dbReference>
<dbReference type="EMBL" id="ABTR02000001">
    <property type="protein sequence ID" value="EFC90679.1"/>
    <property type="molecule type" value="Genomic_DNA"/>
</dbReference>
<gene>
    <name evidence="3" type="ORF">Dpep_0651</name>
</gene>
<dbReference type="AlphaFoldDB" id="D2Z5D2"/>
<dbReference type="STRING" id="469381.Dpep_0651"/>
<feature type="domain" description="VOC" evidence="2">
    <location>
        <begin position="2"/>
        <end position="116"/>
    </location>
</feature>
<dbReference type="GO" id="GO:0046491">
    <property type="term" value="P:L-methylmalonyl-CoA metabolic process"/>
    <property type="evidence" value="ECO:0007669"/>
    <property type="project" value="TreeGrafter"/>
</dbReference>
<evidence type="ECO:0000313" key="3">
    <source>
        <dbReference type="EMBL" id="EFC90679.1"/>
    </source>
</evidence>
<proteinExistence type="predicted"/>
<dbReference type="InterPro" id="IPR051785">
    <property type="entry name" value="MMCE/EMCE_epimerase"/>
</dbReference>
<dbReference type="SUPFAM" id="SSF54593">
    <property type="entry name" value="Glyoxalase/Bleomycin resistance protein/Dihydroxybiphenyl dioxygenase"/>
    <property type="match status" value="1"/>
</dbReference>
<dbReference type="PROSITE" id="PS51819">
    <property type="entry name" value="VOC"/>
    <property type="match status" value="1"/>
</dbReference>
<protein>
    <submittedName>
        <fullName evidence="3">Glyoxalase/bleomycin resistance protein/dioxygenase</fullName>
    </submittedName>
</protein>
<organism evidence="3 4">
    <name type="scientific">Dethiosulfovibrio peptidovorans DSM 11002</name>
    <dbReference type="NCBI Taxonomy" id="469381"/>
    <lineage>
        <taxon>Bacteria</taxon>
        <taxon>Thermotogati</taxon>
        <taxon>Synergistota</taxon>
        <taxon>Synergistia</taxon>
        <taxon>Synergistales</taxon>
        <taxon>Dethiosulfovibrionaceae</taxon>
        <taxon>Dethiosulfovibrio</taxon>
    </lineage>
</organism>
<dbReference type="GO" id="GO:0051213">
    <property type="term" value="F:dioxygenase activity"/>
    <property type="evidence" value="ECO:0007669"/>
    <property type="project" value="UniProtKB-KW"/>
</dbReference>
<dbReference type="Pfam" id="PF00903">
    <property type="entry name" value="Glyoxalase"/>
    <property type="match status" value="1"/>
</dbReference>
<dbReference type="GO" id="GO:0046872">
    <property type="term" value="F:metal ion binding"/>
    <property type="evidence" value="ECO:0007669"/>
    <property type="project" value="UniProtKB-KW"/>
</dbReference>
<reference evidence="3 4" key="1">
    <citation type="journal article" date="2010" name="Stand. Genomic Sci.">
        <title>Permanent draft genome sequence of Dethiosulfovibrio peptidovorans type strain (SEBR 4207).</title>
        <authorList>
            <person name="Labutti K."/>
            <person name="Mayilraj S."/>
            <person name="Clum A."/>
            <person name="Lucas S."/>
            <person name="Glavina Del Rio T."/>
            <person name="Nolan M."/>
            <person name="Tice H."/>
            <person name="Cheng J.F."/>
            <person name="Pitluck S."/>
            <person name="Liolios K."/>
            <person name="Ivanova N."/>
            <person name="Mavromatis K."/>
            <person name="Mikhailova N."/>
            <person name="Pati A."/>
            <person name="Goodwin L."/>
            <person name="Chen A."/>
            <person name="Palaniappan K."/>
            <person name="Land M."/>
            <person name="Hauser L."/>
            <person name="Chang Y.J."/>
            <person name="Jeffries C.D."/>
            <person name="Rohde M."/>
            <person name="Spring S."/>
            <person name="Goker M."/>
            <person name="Woyke T."/>
            <person name="Bristow J."/>
            <person name="Eisen J.A."/>
            <person name="Markowitz V."/>
            <person name="Hugenholtz P."/>
            <person name="Kyrpides N.C."/>
            <person name="Klenk H.P."/>
            <person name="Lapidus A."/>
        </authorList>
    </citation>
    <scope>NUCLEOTIDE SEQUENCE [LARGE SCALE GENOMIC DNA]</scope>
    <source>
        <strain evidence="3 4">DSM 11002</strain>
    </source>
</reference>
<evidence type="ECO:0000313" key="4">
    <source>
        <dbReference type="Proteomes" id="UP000006427"/>
    </source>
</evidence>
<name>D2Z5D2_9BACT</name>
<dbReference type="Gene3D" id="3.10.180.10">
    <property type="entry name" value="2,3-Dihydroxybiphenyl 1,2-Dioxygenase, domain 1"/>
    <property type="match status" value="1"/>
</dbReference>
<comment type="caution">
    <text evidence="3">The sequence shown here is derived from an EMBL/GenBank/DDBJ whole genome shotgun (WGS) entry which is preliminary data.</text>
</comment>
<accession>D2Z5D2</accession>
<dbReference type="GO" id="GO:0004493">
    <property type="term" value="F:methylmalonyl-CoA epimerase activity"/>
    <property type="evidence" value="ECO:0007669"/>
    <property type="project" value="TreeGrafter"/>
</dbReference>
<evidence type="ECO:0000259" key="2">
    <source>
        <dbReference type="PROSITE" id="PS51819"/>
    </source>
</evidence>
<dbReference type="InterPro" id="IPR037523">
    <property type="entry name" value="VOC_core"/>
</dbReference>
<keyword evidence="1" id="KW-0479">Metal-binding</keyword>
<dbReference type="PaxDb" id="469381-Dpep_0651"/>
<keyword evidence="4" id="KW-1185">Reference proteome</keyword>
<evidence type="ECO:0000256" key="1">
    <source>
        <dbReference type="ARBA" id="ARBA00022723"/>
    </source>
</evidence>
<dbReference type="InterPro" id="IPR004360">
    <property type="entry name" value="Glyas_Fos-R_dOase_dom"/>
</dbReference>